<evidence type="ECO:0000259" key="5">
    <source>
        <dbReference type="PROSITE" id="PS50901"/>
    </source>
</evidence>
<dbReference type="SUPFAM" id="SSF52540">
    <property type="entry name" value="P-loop containing nucleoside triphosphate hydrolases"/>
    <property type="match status" value="2"/>
</dbReference>
<gene>
    <name evidence="6" type="ORF">ABS642_05710</name>
</gene>
<dbReference type="InterPro" id="IPR050206">
    <property type="entry name" value="FtsK/SpoIIIE/SftA"/>
</dbReference>
<dbReference type="GO" id="GO:0003677">
    <property type="term" value="F:DNA binding"/>
    <property type="evidence" value="ECO:0007669"/>
    <property type="project" value="InterPro"/>
</dbReference>
<keyword evidence="4" id="KW-1133">Transmembrane helix</keyword>
<dbReference type="EMBL" id="CP158357">
    <property type="protein sequence ID" value="XBX79579.1"/>
    <property type="molecule type" value="Genomic_DNA"/>
</dbReference>
<accession>A0AAU7VYV9</accession>
<name>A0AAU7VYV9_9MICO</name>
<feature type="domain" description="FtsK" evidence="5">
    <location>
        <begin position="335"/>
        <end position="516"/>
    </location>
</feature>
<feature type="transmembrane region" description="Helical" evidence="4">
    <location>
        <begin position="20"/>
        <end position="36"/>
    </location>
</feature>
<keyword evidence="4" id="KW-0472">Membrane</keyword>
<proteinExistence type="predicted"/>
<protein>
    <submittedName>
        <fullName evidence="6">FtsK/SpoIIIE domain-containing protein</fullName>
    </submittedName>
</protein>
<evidence type="ECO:0000256" key="3">
    <source>
        <dbReference type="PROSITE-ProRule" id="PRU00289"/>
    </source>
</evidence>
<dbReference type="AlphaFoldDB" id="A0AAU7VYV9"/>
<dbReference type="CDD" id="cd01127">
    <property type="entry name" value="TrwB_TraG_TraD_VirD4"/>
    <property type="match status" value="1"/>
</dbReference>
<keyword evidence="1 3" id="KW-0547">Nucleotide-binding</keyword>
<dbReference type="SMART" id="SM00382">
    <property type="entry name" value="AAA"/>
    <property type="match status" value="2"/>
</dbReference>
<reference evidence="6" key="1">
    <citation type="submission" date="2024-06" db="EMBL/GenBank/DDBJ databases">
        <title>Draft genome sequence of Microbacterium sp. strain A8/3-1, isolated from Oxytropis tragacanthoides Fisch. ex DC. Root nodules in the Altai region of Russia.</title>
        <authorList>
            <person name="Sazanova A."/>
            <person name="Guro P."/>
            <person name="Kuznetsova I."/>
            <person name="Belimov A."/>
            <person name="Safronova V."/>
        </authorList>
    </citation>
    <scope>NUCLEOTIDE SEQUENCE</scope>
    <source>
        <strain evidence="6">A8/3-1</strain>
    </source>
</reference>
<organism evidence="6">
    <name type="scientific">Microbacterium sp. A8/3-1</name>
    <dbReference type="NCBI Taxonomy" id="3160749"/>
    <lineage>
        <taxon>Bacteria</taxon>
        <taxon>Bacillati</taxon>
        <taxon>Actinomycetota</taxon>
        <taxon>Actinomycetes</taxon>
        <taxon>Micrococcales</taxon>
        <taxon>Microbacteriaceae</taxon>
        <taxon>Microbacterium</taxon>
    </lineage>
</organism>
<keyword evidence="2 3" id="KW-0067">ATP-binding</keyword>
<dbReference type="InterPro" id="IPR027417">
    <property type="entry name" value="P-loop_NTPase"/>
</dbReference>
<evidence type="ECO:0000256" key="2">
    <source>
        <dbReference type="ARBA" id="ARBA00022840"/>
    </source>
</evidence>
<dbReference type="Gene3D" id="3.40.50.300">
    <property type="entry name" value="P-loop containing nucleotide triphosphate hydrolases"/>
    <property type="match status" value="3"/>
</dbReference>
<evidence type="ECO:0000313" key="6">
    <source>
        <dbReference type="EMBL" id="XBX79579.1"/>
    </source>
</evidence>
<dbReference type="GO" id="GO:0005524">
    <property type="term" value="F:ATP binding"/>
    <property type="evidence" value="ECO:0007669"/>
    <property type="project" value="UniProtKB-UniRule"/>
</dbReference>
<dbReference type="PANTHER" id="PTHR22683">
    <property type="entry name" value="SPORULATION PROTEIN RELATED"/>
    <property type="match status" value="1"/>
</dbReference>
<dbReference type="PANTHER" id="PTHR22683:SF1">
    <property type="entry name" value="TYPE VII SECRETION SYSTEM PROTEIN ESSC"/>
    <property type="match status" value="1"/>
</dbReference>
<evidence type="ECO:0000256" key="4">
    <source>
        <dbReference type="SAM" id="Phobius"/>
    </source>
</evidence>
<dbReference type="PROSITE" id="PS50901">
    <property type="entry name" value="FTSK"/>
    <property type="match status" value="1"/>
</dbReference>
<sequence>MDSFPIALPAAPPEPRRPSLPFMAAIVPIAAGVVLWLVTGSLYALCFAALGPLMLVASLADGARSRRRDRRRNDAETEAGWAEAEVELERRQREERAARWLQEPDAASCLTRRPLRDAHPPDEKTVLVVGKGKVPSSIRCSGGGDDARARDFRGRSASLDDAPLTVALGRGVCLRGPEALVAAVARAVAVQLCLRFSAAQLSLVGEDLARWGLEALPHAVRARRSGFRVGVAASGGTRIDADAVIWLTGAGGEVPDGVTTVLDVEEPGAATLRTPRGIVEVAVECLSLAQAQVIARECKEEHGDADALPQAVAMRELGQSQSIGGLPAVIGRSAHEDIVVDIVDDGPHAIVTGTTGTGKSELLVTWVTAIAEANGPDRVTFVLADFKGGTAFEPLRELRQVAAVITDLDDDGARRGVSSLTAELRHREGVLAAAGARDVRDVSMPRLVIVVDEFAALLQEHPDLGAVFTDVAARGRALGMHLILGTQRAAGVVRDALAANCPLRISLRVGDAADSRLVIGTDAASEIPGGAVSRGIALVRRPEDHAPVALRVALTGAADLRQVGVRWAAVERPRSPWLPALPGHIALRELTLDAPPVPAGTAILGRSDAPEQQSQPLELLDCGVERGIAILGAPGSGRTAALRLIAAQRADARWVPRDAERAWDLVAAWSTGSEPLPPVVLCDDLDGLLARLPPEHAQQFAQHWERILRAGGATIVMTAARAAGPVGRLLDALPRRALLRMASRVEHIAAGGEPSGFIRDRVPGRAVLGGREMQFAWVEEDAVVIPVEPSPPAWSPAASISAVVSTGAPDIVARLQAAHPDCEVLLPGAERLRPHVPCIFVADAETWQRSWSIWQGVRATGEVLVRAEQPADLRQLAGVRELPPFAHPHAGRAWSVRGAGSPRRVIVPALAPG</sequence>
<dbReference type="InterPro" id="IPR003593">
    <property type="entry name" value="AAA+_ATPase"/>
</dbReference>
<evidence type="ECO:0000256" key="1">
    <source>
        <dbReference type="ARBA" id="ARBA00022741"/>
    </source>
</evidence>
<dbReference type="Pfam" id="PF01580">
    <property type="entry name" value="FtsK_SpoIIIE"/>
    <property type="match status" value="1"/>
</dbReference>
<feature type="binding site" evidence="3">
    <location>
        <begin position="353"/>
        <end position="360"/>
    </location>
    <ligand>
        <name>ATP</name>
        <dbReference type="ChEBI" id="CHEBI:30616"/>
    </ligand>
</feature>
<dbReference type="RefSeq" id="WP_350352572.1">
    <property type="nucleotide sequence ID" value="NZ_CP158357.1"/>
</dbReference>
<dbReference type="InterPro" id="IPR002543">
    <property type="entry name" value="FtsK_dom"/>
</dbReference>
<feature type="transmembrane region" description="Helical" evidence="4">
    <location>
        <begin position="42"/>
        <end position="63"/>
    </location>
</feature>
<keyword evidence="4" id="KW-0812">Transmembrane</keyword>